<dbReference type="AlphaFoldDB" id="A0A5B7F2Q1"/>
<protein>
    <submittedName>
        <fullName evidence="1">Uncharacterized protein</fullName>
    </submittedName>
</protein>
<evidence type="ECO:0000313" key="2">
    <source>
        <dbReference type="Proteomes" id="UP000324222"/>
    </source>
</evidence>
<dbReference type="Proteomes" id="UP000324222">
    <property type="component" value="Unassembled WGS sequence"/>
</dbReference>
<gene>
    <name evidence="1" type="ORF">E2C01_033538</name>
</gene>
<organism evidence="1 2">
    <name type="scientific">Portunus trituberculatus</name>
    <name type="common">Swimming crab</name>
    <name type="synonym">Neptunus trituberculatus</name>
    <dbReference type="NCBI Taxonomy" id="210409"/>
    <lineage>
        <taxon>Eukaryota</taxon>
        <taxon>Metazoa</taxon>
        <taxon>Ecdysozoa</taxon>
        <taxon>Arthropoda</taxon>
        <taxon>Crustacea</taxon>
        <taxon>Multicrustacea</taxon>
        <taxon>Malacostraca</taxon>
        <taxon>Eumalacostraca</taxon>
        <taxon>Eucarida</taxon>
        <taxon>Decapoda</taxon>
        <taxon>Pleocyemata</taxon>
        <taxon>Brachyura</taxon>
        <taxon>Eubrachyura</taxon>
        <taxon>Portunoidea</taxon>
        <taxon>Portunidae</taxon>
        <taxon>Portuninae</taxon>
        <taxon>Portunus</taxon>
    </lineage>
</organism>
<keyword evidence="2" id="KW-1185">Reference proteome</keyword>
<name>A0A5B7F2Q1_PORTR</name>
<sequence length="70" mass="7704">MCISSKLPAFIRSRADPPPRYSMMIQSLVPGEHNVEGRENNGMSRPGAAQHIRDTVASDALHCENPNSEK</sequence>
<evidence type="ECO:0000313" key="1">
    <source>
        <dbReference type="EMBL" id="MPC39985.1"/>
    </source>
</evidence>
<accession>A0A5B7F2Q1</accession>
<dbReference type="EMBL" id="VSRR010004537">
    <property type="protein sequence ID" value="MPC39985.1"/>
    <property type="molecule type" value="Genomic_DNA"/>
</dbReference>
<comment type="caution">
    <text evidence="1">The sequence shown here is derived from an EMBL/GenBank/DDBJ whole genome shotgun (WGS) entry which is preliminary data.</text>
</comment>
<reference evidence="1 2" key="1">
    <citation type="submission" date="2019-05" db="EMBL/GenBank/DDBJ databases">
        <title>Another draft genome of Portunus trituberculatus and its Hox gene families provides insights of decapod evolution.</title>
        <authorList>
            <person name="Jeong J.-H."/>
            <person name="Song I."/>
            <person name="Kim S."/>
            <person name="Choi T."/>
            <person name="Kim D."/>
            <person name="Ryu S."/>
            <person name="Kim W."/>
        </authorList>
    </citation>
    <scope>NUCLEOTIDE SEQUENCE [LARGE SCALE GENOMIC DNA]</scope>
    <source>
        <tissue evidence="1">Muscle</tissue>
    </source>
</reference>
<proteinExistence type="predicted"/>